<comment type="similarity">
    <text evidence="5">Belongs to the PTH family.</text>
</comment>
<dbReference type="Pfam" id="PF01195">
    <property type="entry name" value="Pept_tRNA_hydro"/>
    <property type="match status" value="1"/>
</dbReference>
<dbReference type="InterPro" id="IPR001328">
    <property type="entry name" value="Pept_tRNA_hydro"/>
</dbReference>
<dbReference type="InterPro" id="IPR018171">
    <property type="entry name" value="Pept_tRNA_hydro_CS"/>
</dbReference>
<dbReference type="Gene3D" id="3.40.50.1470">
    <property type="entry name" value="Peptidyl-tRNA hydrolase"/>
    <property type="match status" value="1"/>
</dbReference>
<dbReference type="GO" id="GO:0004045">
    <property type="term" value="F:peptidyl-tRNA hydrolase activity"/>
    <property type="evidence" value="ECO:0007669"/>
    <property type="project" value="UniProtKB-EC"/>
</dbReference>
<organism evidence="7 8">
    <name type="scientific">Austwickia chelonae NBRC 105200</name>
    <dbReference type="NCBI Taxonomy" id="1184607"/>
    <lineage>
        <taxon>Bacteria</taxon>
        <taxon>Bacillati</taxon>
        <taxon>Actinomycetota</taxon>
        <taxon>Actinomycetes</taxon>
        <taxon>Micrococcales</taxon>
        <taxon>Dermatophilaceae</taxon>
        <taxon>Austwickia</taxon>
    </lineage>
</organism>
<sequence>MNESGAPTAALAAFFSVPAASVIVVHDDLETPFGQVRLRRGGSEAGHNGLRSISSALRTRDYVRVRVGIGRPPGRMSVADFVLRDFGATERKELPFVLGDAVDVIEELVLHGFPGEDGP</sequence>
<evidence type="ECO:0000256" key="4">
    <source>
        <dbReference type="ARBA" id="ARBA00022884"/>
    </source>
</evidence>
<keyword evidence="4" id="KW-0694">RNA-binding</keyword>
<accession>K6W879</accession>
<evidence type="ECO:0000256" key="5">
    <source>
        <dbReference type="ARBA" id="ARBA00038063"/>
    </source>
</evidence>
<dbReference type="PROSITE" id="PS01196">
    <property type="entry name" value="PEPT_TRNA_HYDROL_2"/>
    <property type="match status" value="1"/>
</dbReference>
<reference evidence="7 8" key="1">
    <citation type="submission" date="2012-08" db="EMBL/GenBank/DDBJ databases">
        <title>Whole genome shotgun sequence of Austwickia chelonae NBRC 105200.</title>
        <authorList>
            <person name="Yoshida I."/>
            <person name="Hosoyama A."/>
            <person name="Tsuchikane K."/>
            <person name="Katsumata H."/>
            <person name="Ando Y."/>
            <person name="Ohji S."/>
            <person name="Hamada M."/>
            <person name="Tamura T."/>
            <person name="Yamazoe A."/>
            <person name="Yamazaki S."/>
            <person name="Fujita N."/>
        </authorList>
    </citation>
    <scope>NUCLEOTIDE SEQUENCE [LARGE SCALE GENOMIC DNA]</scope>
    <source>
        <strain evidence="7 8">NBRC 105200</strain>
    </source>
</reference>
<keyword evidence="8" id="KW-1185">Reference proteome</keyword>
<evidence type="ECO:0000256" key="1">
    <source>
        <dbReference type="ARBA" id="ARBA00013260"/>
    </source>
</evidence>
<evidence type="ECO:0000256" key="3">
    <source>
        <dbReference type="ARBA" id="ARBA00022801"/>
    </source>
</evidence>
<evidence type="ECO:0000256" key="6">
    <source>
        <dbReference type="ARBA" id="ARBA00050038"/>
    </source>
</evidence>
<dbReference type="GO" id="GO:0000049">
    <property type="term" value="F:tRNA binding"/>
    <property type="evidence" value="ECO:0007669"/>
    <property type="project" value="UniProtKB-KW"/>
</dbReference>
<dbReference type="EMBL" id="BAGZ01000008">
    <property type="protein sequence ID" value="GAB78007.1"/>
    <property type="molecule type" value="Genomic_DNA"/>
</dbReference>
<proteinExistence type="inferred from homology"/>
<evidence type="ECO:0000313" key="8">
    <source>
        <dbReference type="Proteomes" id="UP000008495"/>
    </source>
</evidence>
<keyword evidence="3 7" id="KW-0378">Hydrolase</keyword>
<keyword evidence="2" id="KW-0820">tRNA-binding</keyword>
<evidence type="ECO:0000256" key="2">
    <source>
        <dbReference type="ARBA" id="ARBA00022555"/>
    </source>
</evidence>
<dbReference type="Proteomes" id="UP000008495">
    <property type="component" value="Unassembled WGS sequence"/>
</dbReference>
<dbReference type="PANTHER" id="PTHR17224:SF1">
    <property type="entry name" value="PEPTIDYL-TRNA HYDROLASE"/>
    <property type="match status" value="1"/>
</dbReference>
<protein>
    <recommendedName>
        <fullName evidence="6">Peptidyl-tRNA hydrolase</fullName>
        <ecNumber evidence="1">3.1.1.29</ecNumber>
    </recommendedName>
</protein>
<comment type="caution">
    <text evidence="7">The sequence shown here is derived from an EMBL/GenBank/DDBJ whole genome shotgun (WGS) entry which is preliminary data.</text>
</comment>
<dbReference type="EC" id="3.1.1.29" evidence="1"/>
<dbReference type="InterPro" id="IPR036416">
    <property type="entry name" value="Pept_tRNA_hydro_sf"/>
</dbReference>
<dbReference type="STRING" id="100225.SAMN05421595_0522"/>
<dbReference type="eggNOG" id="COG0193">
    <property type="taxonomic scope" value="Bacteria"/>
</dbReference>
<evidence type="ECO:0000313" key="7">
    <source>
        <dbReference type="EMBL" id="GAB78007.1"/>
    </source>
</evidence>
<dbReference type="SUPFAM" id="SSF53178">
    <property type="entry name" value="Peptidyl-tRNA hydrolase-like"/>
    <property type="match status" value="1"/>
</dbReference>
<dbReference type="PANTHER" id="PTHR17224">
    <property type="entry name" value="PEPTIDYL-TRNA HYDROLASE"/>
    <property type="match status" value="1"/>
</dbReference>
<dbReference type="NCBIfam" id="TIGR00447">
    <property type="entry name" value="pth"/>
    <property type="match status" value="1"/>
</dbReference>
<dbReference type="AlphaFoldDB" id="K6W879"/>
<name>K6W879_9MICO</name>
<gene>
    <name evidence="7" type="primary">pth</name>
    <name evidence="7" type="ORF">AUCHE_08_02500</name>
</gene>
<dbReference type="CDD" id="cd00462">
    <property type="entry name" value="PTH"/>
    <property type="match status" value="1"/>
</dbReference>